<sequence length="110" mass="12629">MKANVKVRTETISEIKLNSNNELHLVLESGGRPDYQYIYRTATGISWLSDSTSFKVGPLRDWSVEEAYRHIVNSVAQTMNLQLSFSSETAWHNIPEEEQRAIERKNSNQS</sequence>
<dbReference type="RefSeq" id="WP_151668045.1">
    <property type="nucleotide sequence ID" value="NZ_WBVO01000010.1"/>
</dbReference>
<proteinExistence type="predicted"/>
<dbReference type="AlphaFoldDB" id="A0A6N6RKL7"/>
<organism evidence="1 2">
    <name type="scientific">Phaeocystidibacter luteus</name>
    <dbReference type="NCBI Taxonomy" id="911197"/>
    <lineage>
        <taxon>Bacteria</taxon>
        <taxon>Pseudomonadati</taxon>
        <taxon>Bacteroidota</taxon>
        <taxon>Flavobacteriia</taxon>
        <taxon>Flavobacteriales</taxon>
        <taxon>Phaeocystidibacteraceae</taxon>
        <taxon>Phaeocystidibacter</taxon>
    </lineage>
</organism>
<dbReference type="EMBL" id="WBVO01000010">
    <property type="protein sequence ID" value="KAB2807704.1"/>
    <property type="molecule type" value="Genomic_DNA"/>
</dbReference>
<comment type="caution">
    <text evidence="1">The sequence shown here is derived from an EMBL/GenBank/DDBJ whole genome shotgun (WGS) entry which is preliminary data.</text>
</comment>
<evidence type="ECO:0000313" key="2">
    <source>
        <dbReference type="Proteomes" id="UP000468650"/>
    </source>
</evidence>
<keyword evidence="2" id="KW-1185">Reference proteome</keyword>
<evidence type="ECO:0000313" key="1">
    <source>
        <dbReference type="EMBL" id="KAB2807704.1"/>
    </source>
</evidence>
<dbReference type="Gene3D" id="2.20.20.40">
    <property type="entry name" value="Integron cassette protein"/>
    <property type="match status" value="1"/>
</dbReference>
<reference evidence="1 2" key="1">
    <citation type="submission" date="2019-09" db="EMBL/GenBank/DDBJ databases">
        <title>Genomes of family Cryomorphaceae.</title>
        <authorList>
            <person name="Bowman J.P."/>
        </authorList>
    </citation>
    <scope>NUCLEOTIDE SEQUENCE [LARGE SCALE GENOMIC DNA]</scope>
    <source>
        <strain evidence="1 2">LMG 25704</strain>
    </source>
</reference>
<accession>A0A6N6RKL7</accession>
<protein>
    <submittedName>
        <fullName evidence="1">Uncharacterized protein</fullName>
    </submittedName>
</protein>
<dbReference type="Proteomes" id="UP000468650">
    <property type="component" value="Unassembled WGS sequence"/>
</dbReference>
<dbReference type="Gene3D" id="1.20.5.1210">
    <property type="entry name" value="Integron cassette protein helical domain"/>
    <property type="match status" value="1"/>
</dbReference>
<gene>
    <name evidence="1" type="ORF">F8C67_11730</name>
</gene>
<name>A0A6N6RKL7_9FLAO</name>
<dbReference type="OrthoDB" id="894172at2"/>